<dbReference type="EMBL" id="CBSX010000149">
    <property type="protein sequence ID" value="CDH06508.1"/>
    <property type="molecule type" value="Genomic_DNA"/>
</dbReference>
<sequence>MTNETSLNKLIIDRRSIVDDGCDHTASIIDSFNQAARARSRQPYQPKSKPIKVSSRAKASDPVVKIGERINYGRKVVRGIYELSRLGRNAENIAILLKMSLDRVQHVLSCNSSMKRAVYKQVMAAPKPTEKEIMARLAAESKA</sequence>
<accession>A0A077P7K5</accession>
<reference evidence="2" key="1">
    <citation type="submission" date="2013-07" db="EMBL/GenBank/DDBJ databases">
        <title>Sub-species coevolution in mutualistic symbiosis.</title>
        <authorList>
            <person name="Murfin K."/>
            <person name="Klassen J."/>
            <person name="Lee M."/>
            <person name="Forst S."/>
            <person name="Stock P."/>
            <person name="Goodrich-Blair H."/>
        </authorList>
    </citation>
    <scope>NUCLEOTIDE SEQUENCE [LARGE SCALE GENOMIC DNA]</scope>
    <source>
        <strain evidence="2">Oregonense</strain>
    </source>
</reference>
<comment type="caution">
    <text evidence="2">The sequence shown here is derived from an EMBL/GenBank/DDBJ whole genome shotgun (WGS) entry which is preliminary data.</text>
</comment>
<organism evidence="2 3">
    <name type="scientific">Xenorhabdus bovienii str. oregonense</name>
    <dbReference type="NCBI Taxonomy" id="1398202"/>
    <lineage>
        <taxon>Bacteria</taxon>
        <taxon>Pseudomonadati</taxon>
        <taxon>Pseudomonadota</taxon>
        <taxon>Gammaproteobacteria</taxon>
        <taxon>Enterobacterales</taxon>
        <taxon>Morganellaceae</taxon>
        <taxon>Xenorhabdus</taxon>
    </lineage>
</organism>
<dbReference type="HOGENOM" id="CLU_1833564_0_0_6"/>
<feature type="region of interest" description="Disordered" evidence="1">
    <location>
        <begin position="37"/>
        <end position="56"/>
    </location>
</feature>
<proteinExistence type="predicted"/>
<name>A0A077P7K5_XENBV</name>
<dbReference type="AlphaFoldDB" id="A0A077P7K5"/>
<gene>
    <name evidence="2" type="ORF">XBO1_2320002</name>
</gene>
<dbReference type="RefSeq" id="WP_038257697.1">
    <property type="nucleotide sequence ID" value="NZ_CAWLUU010000202.1"/>
</dbReference>
<protein>
    <submittedName>
        <fullName evidence="2">Uncharacterized protein</fullName>
    </submittedName>
</protein>
<evidence type="ECO:0000313" key="3">
    <source>
        <dbReference type="Proteomes" id="UP000028483"/>
    </source>
</evidence>
<dbReference type="Proteomes" id="UP000028483">
    <property type="component" value="Unassembled WGS sequence"/>
</dbReference>
<evidence type="ECO:0000313" key="2">
    <source>
        <dbReference type="EMBL" id="CDH06508.1"/>
    </source>
</evidence>
<evidence type="ECO:0000256" key="1">
    <source>
        <dbReference type="SAM" id="MobiDB-lite"/>
    </source>
</evidence>